<dbReference type="InterPro" id="IPR025605">
    <property type="entry name" value="OST-HTH/LOTUS_dom"/>
</dbReference>
<dbReference type="AlphaFoldDB" id="A0A0W0ZCF6"/>
<reference evidence="2 3" key="1">
    <citation type="submission" date="2015-11" db="EMBL/GenBank/DDBJ databases">
        <title>Genomic analysis of 38 Legionella species identifies large and diverse effector repertoires.</title>
        <authorList>
            <person name="Burstein D."/>
            <person name="Amaro F."/>
            <person name="Zusman T."/>
            <person name="Lifshitz Z."/>
            <person name="Cohen O."/>
            <person name="Gilbert J.A."/>
            <person name="Pupko T."/>
            <person name="Shuman H.A."/>
            <person name="Segal G."/>
        </authorList>
    </citation>
    <scope>NUCLEOTIDE SEQUENCE [LARGE SCALE GENOMIC DNA]</scope>
    <source>
        <strain evidence="2 3">IMVS3376</strain>
    </source>
</reference>
<dbReference type="PANTHER" id="PTHR35811:SF1">
    <property type="entry name" value="HTH OST-TYPE DOMAIN-CONTAINING PROTEIN"/>
    <property type="match status" value="1"/>
</dbReference>
<dbReference type="InterPro" id="IPR021139">
    <property type="entry name" value="NYN"/>
</dbReference>
<dbReference type="Proteomes" id="UP000054926">
    <property type="component" value="Unassembled WGS sequence"/>
</dbReference>
<comment type="caution">
    <text evidence="2">The sequence shown here is derived from an EMBL/GenBank/DDBJ whole genome shotgun (WGS) entry which is preliminary data.</text>
</comment>
<dbReference type="GO" id="GO:0004540">
    <property type="term" value="F:RNA nuclease activity"/>
    <property type="evidence" value="ECO:0007669"/>
    <property type="project" value="InterPro"/>
</dbReference>
<sequence length="254" mass="28804">MVHKMNEHNTSKLAVLIDADNASASNIEYLINEISRYGEIIVNRIYGDFTLPNNSQWRKVLQKYSIKPIQQFRNTVGKNASDSALIIDAMDLLYTQKLNGFCIVSSDSDFTGLATRIREEGLKVYGFGEEKTPESFRNSCNKFISIDLLQPKKIKAVKTKKNAGNSDTTKKSDSSIFPKEFIIEALNNSYDDSGWAYISVFGSYLAKLKPDFDSRRYGYKKLSDLVKGKTDIFDIDERVNPASNTKELFIRAKE</sequence>
<dbReference type="EMBL" id="LNYY01000021">
    <property type="protein sequence ID" value="KTD66744.1"/>
    <property type="molecule type" value="Genomic_DNA"/>
</dbReference>
<dbReference type="Pfam" id="PF01936">
    <property type="entry name" value="NYN"/>
    <property type="match status" value="1"/>
</dbReference>
<dbReference type="CDD" id="cd10146">
    <property type="entry name" value="LabA_like_C"/>
    <property type="match status" value="1"/>
</dbReference>
<dbReference type="PATRIC" id="fig|947033.5.peg.3125"/>
<keyword evidence="3" id="KW-1185">Reference proteome</keyword>
<gene>
    <name evidence="2" type="ORF">Lste_2950</name>
</gene>
<evidence type="ECO:0000259" key="1">
    <source>
        <dbReference type="PROSITE" id="PS51644"/>
    </source>
</evidence>
<dbReference type="Pfam" id="PF12872">
    <property type="entry name" value="OST-HTH"/>
    <property type="match status" value="1"/>
</dbReference>
<dbReference type="InterPro" id="IPR041966">
    <property type="entry name" value="LOTUS-like"/>
</dbReference>
<evidence type="ECO:0000313" key="3">
    <source>
        <dbReference type="Proteomes" id="UP000054926"/>
    </source>
</evidence>
<dbReference type="PROSITE" id="PS51644">
    <property type="entry name" value="HTH_OST"/>
    <property type="match status" value="1"/>
</dbReference>
<dbReference type="PANTHER" id="PTHR35811">
    <property type="entry name" value="SLR1870 PROTEIN"/>
    <property type="match status" value="1"/>
</dbReference>
<organism evidence="2 3">
    <name type="scientific">Legionella steelei</name>
    <dbReference type="NCBI Taxonomy" id="947033"/>
    <lineage>
        <taxon>Bacteria</taxon>
        <taxon>Pseudomonadati</taxon>
        <taxon>Pseudomonadota</taxon>
        <taxon>Gammaproteobacteria</taxon>
        <taxon>Legionellales</taxon>
        <taxon>Legionellaceae</taxon>
        <taxon>Legionella</taxon>
    </lineage>
</organism>
<dbReference type="Gene3D" id="3.30.420.610">
    <property type="entry name" value="LOTUS domain-like"/>
    <property type="match status" value="1"/>
</dbReference>
<dbReference type="OrthoDB" id="9783963at2"/>
<evidence type="ECO:0000313" key="2">
    <source>
        <dbReference type="EMBL" id="KTD66744.1"/>
    </source>
</evidence>
<name>A0A0W0ZCF6_9GAMM</name>
<protein>
    <submittedName>
        <fullName evidence="2">NYN domain protein</fullName>
    </submittedName>
</protein>
<dbReference type="CDD" id="cd11297">
    <property type="entry name" value="PIN_LabA-like_N_1"/>
    <property type="match status" value="1"/>
</dbReference>
<feature type="domain" description="HTH OST-type" evidence="1">
    <location>
        <begin position="174"/>
        <end position="254"/>
    </location>
</feature>
<dbReference type="Gene3D" id="3.40.50.1010">
    <property type="entry name" value="5'-nuclease"/>
    <property type="match status" value="1"/>
</dbReference>
<accession>A0A0W0ZCF6</accession>
<dbReference type="STRING" id="947033.Lste_2950"/>
<proteinExistence type="predicted"/>